<dbReference type="InterPro" id="IPR009061">
    <property type="entry name" value="DNA-bd_dom_put_sf"/>
</dbReference>
<organism evidence="2 3">
    <name type="scientific">Actinomadura nitritigenes</name>
    <dbReference type="NCBI Taxonomy" id="134602"/>
    <lineage>
        <taxon>Bacteria</taxon>
        <taxon>Bacillati</taxon>
        <taxon>Actinomycetota</taxon>
        <taxon>Actinomycetes</taxon>
        <taxon>Streptosporangiales</taxon>
        <taxon>Thermomonosporaceae</taxon>
        <taxon>Actinomadura</taxon>
    </lineage>
</organism>
<protein>
    <submittedName>
        <fullName evidence="2">Helix-turn-helix domain-containing protein</fullName>
    </submittedName>
</protein>
<dbReference type="InterPro" id="IPR041657">
    <property type="entry name" value="HTH_17"/>
</dbReference>
<evidence type="ECO:0000313" key="3">
    <source>
        <dbReference type="Proteomes" id="UP000666915"/>
    </source>
</evidence>
<dbReference type="Proteomes" id="UP000666915">
    <property type="component" value="Unassembled WGS sequence"/>
</dbReference>
<dbReference type="SUPFAM" id="SSF46955">
    <property type="entry name" value="Putative DNA-binding domain"/>
    <property type="match status" value="1"/>
</dbReference>
<keyword evidence="3" id="KW-1185">Reference proteome</keyword>
<name>A0ABS3RAK5_9ACTN</name>
<dbReference type="EMBL" id="JAGEOK010000031">
    <property type="protein sequence ID" value="MBO2443262.1"/>
    <property type="molecule type" value="Genomic_DNA"/>
</dbReference>
<accession>A0ABS3RAK5</accession>
<reference evidence="2 3" key="1">
    <citation type="submission" date="2021-03" db="EMBL/GenBank/DDBJ databases">
        <authorList>
            <person name="Kanchanasin P."/>
            <person name="Saeng-In P."/>
            <person name="Phongsopitanun W."/>
            <person name="Yuki M."/>
            <person name="Kudo T."/>
            <person name="Ohkuma M."/>
            <person name="Tanasupawat S."/>
        </authorList>
    </citation>
    <scope>NUCLEOTIDE SEQUENCE [LARGE SCALE GENOMIC DNA]</scope>
    <source>
        <strain evidence="2 3">L46</strain>
    </source>
</reference>
<evidence type="ECO:0000313" key="2">
    <source>
        <dbReference type="EMBL" id="MBO2443262.1"/>
    </source>
</evidence>
<proteinExistence type="predicted"/>
<feature type="domain" description="Helix-turn-helix" evidence="1">
    <location>
        <begin position="8"/>
        <end position="58"/>
    </location>
</feature>
<sequence>MSTRRDELLTVAQVLEELGGVSERTFYRWRELGKAPEALKLPNNELRIWRSELMRWLCTLQEAA</sequence>
<comment type="caution">
    <text evidence="2">The sequence shown here is derived from an EMBL/GenBank/DDBJ whole genome shotgun (WGS) entry which is preliminary data.</text>
</comment>
<dbReference type="Pfam" id="PF12728">
    <property type="entry name" value="HTH_17"/>
    <property type="match status" value="1"/>
</dbReference>
<gene>
    <name evidence="2" type="ORF">J4557_37625</name>
</gene>
<dbReference type="RefSeq" id="WP_208271569.1">
    <property type="nucleotide sequence ID" value="NZ_BAAAGM010000018.1"/>
</dbReference>
<evidence type="ECO:0000259" key="1">
    <source>
        <dbReference type="Pfam" id="PF12728"/>
    </source>
</evidence>